<dbReference type="EMBL" id="JACKWY010000001">
    <property type="protein sequence ID" value="MBB6713625.1"/>
    <property type="molecule type" value="Genomic_DNA"/>
</dbReference>
<organism evidence="2 3">
    <name type="scientific">Clostridium gasigenes</name>
    <dbReference type="NCBI Taxonomy" id="94869"/>
    <lineage>
        <taxon>Bacteria</taxon>
        <taxon>Bacillati</taxon>
        <taxon>Bacillota</taxon>
        <taxon>Clostridia</taxon>
        <taxon>Eubacteriales</taxon>
        <taxon>Clostridiaceae</taxon>
        <taxon>Clostridium</taxon>
    </lineage>
</organism>
<reference evidence="2 3" key="1">
    <citation type="submission" date="2020-08" db="EMBL/GenBank/DDBJ databases">
        <title>Clostridia isolated from Swiss meat.</title>
        <authorList>
            <person name="Wambui J."/>
            <person name="Stevens M.J.A."/>
            <person name="Stephan R."/>
        </authorList>
    </citation>
    <scope>NUCLEOTIDE SEQUENCE [LARGE SCALE GENOMIC DNA]</scope>
    <source>
        <strain evidence="2 3">CM001</strain>
    </source>
</reference>
<dbReference type="RefSeq" id="WP_185163423.1">
    <property type="nucleotide sequence ID" value="NZ_JACKWY010000001.1"/>
</dbReference>
<gene>
    <name evidence="2" type="ORF">H7E68_02600</name>
</gene>
<dbReference type="AlphaFoldDB" id="A0A7X0VQI8"/>
<keyword evidence="1" id="KW-0812">Transmembrane</keyword>
<keyword evidence="1" id="KW-0472">Membrane</keyword>
<evidence type="ECO:0008006" key="4">
    <source>
        <dbReference type="Google" id="ProtNLM"/>
    </source>
</evidence>
<protein>
    <recommendedName>
        <fullName evidence="4">DUF4306 domain-containing protein</fullName>
    </recommendedName>
</protein>
<name>A0A7X0VQI8_9CLOT</name>
<comment type="caution">
    <text evidence="2">The sequence shown here is derived from an EMBL/GenBank/DDBJ whole genome shotgun (WGS) entry which is preliminary data.</text>
</comment>
<feature type="transmembrane region" description="Helical" evidence="1">
    <location>
        <begin position="98"/>
        <end position="115"/>
    </location>
</feature>
<sequence>MRESIEMPKKIFYLIVGICSAIIMLTSIDIILRAKDTELFNMWLSKTNSSQEFLMKTTEELFSEYLQMNISIFMVRAVTPMAIAIHTYFTFTKLRVNKLYVVLWSLISIGTFLLTSLGEQFYSIFFIMSGICYFILIAIMSYLGKCIYNLRSI</sequence>
<proteinExistence type="predicted"/>
<keyword evidence="1" id="KW-1133">Transmembrane helix</keyword>
<feature type="transmembrane region" description="Helical" evidence="1">
    <location>
        <begin position="121"/>
        <end position="143"/>
    </location>
</feature>
<feature type="transmembrane region" description="Helical" evidence="1">
    <location>
        <begin position="70"/>
        <end position="91"/>
    </location>
</feature>
<evidence type="ECO:0000256" key="1">
    <source>
        <dbReference type="SAM" id="Phobius"/>
    </source>
</evidence>
<evidence type="ECO:0000313" key="3">
    <source>
        <dbReference type="Proteomes" id="UP000585258"/>
    </source>
</evidence>
<dbReference type="Proteomes" id="UP000585258">
    <property type="component" value="Unassembled WGS sequence"/>
</dbReference>
<feature type="transmembrane region" description="Helical" evidence="1">
    <location>
        <begin position="12"/>
        <end position="32"/>
    </location>
</feature>
<accession>A0A7X0VQI8</accession>
<evidence type="ECO:0000313" key="2">
    <source>
        <dbReference type="EMBL" id="MBB6713625.1"/>
    </source>
</evidence>